<keyword evidence="5" id="KW-0472">Membrane</keyword>
<evidence type="ECO:0000313" key="7">
    <source>
        <dbReference type="EMBL" id="KZT54780.1"/>
    </source>
</evidence>
<evidence type="ECO:0000259" key="6">
    <source>
        <dbReference type="Pfam" id="PF00171"/>
    </source>
</evidence>
<dbReference type="CDD" id="cd07098">
    <property type="entry name" value="ALDH_F15-22"/>
    <property type="match status" value="1"/>
</dbReference>
<dbReference type="Gene3D" id="3.40.309.10">
    <property type="entry name" value="Aldehyde Dehydrogenase, Chain A, domain 2"/>
    <property type="match status" value="1"/>
</dbReference>
<dbReference type="AlphaFoldDB" id="A0A165EFT5"/>
<gene>
    <name evidence="7" type="ORF">CALCODRAFT_438039</name>
</gene>
<evidence type="ECO:0000313" key="8">
    <source>
        <dbReference type="Proteomes" id="UP000076842"/>
    </source>
</evidence>
<sequence length="615" mass="67794">MYPASTSASPSALLAALLAFFISGILIVVQRYDWNKKKSVKFDWPAPEQSFLNFEAETIQNVTLRSHLSNAELLPPDHEEGVEYITCFDPSTSLHIGTIPALNQLQIAERISLAREAQPAWAQTTFAQRRRVMRSLMAWVLENSEAIARVACRDTGKTMIDAAFGEILTTCAKLEWLIKHGEKELQPRSRRNPILLLHKKSHVYYEPKGVVAAVVSWNYPIHNALGPIIAALFAGDAIVLKASEQVAWSSAWTIGAVRACLAACGHDPDVVQLVLAYPESVEALTRSPIIKHITFIGSEEVGRKVLIAAAENLTPVTLELGGKDVAILLPSADLKAFGSHWMRGVFQSMGQNCIGIERFIVHESIYDQFVDTMLERVKKLRMGSVLNSTPEGWVSTVDVGSLISREHAERMAVIVARAREQGAAVLTGGNIVSHPYAPGGAWFEPTMIAGVTEEMDIARQEVFGPIMVVMRYEGDWEEAARLANGSKYGLGASVFGNDRRECEKVVRALRCGMVAVNDFGVFYLNQDLPFGGVKSSGFGRFSGPEGLQAMCDPKAVVQDRFFSWIRTPIPRAVDYPVRSLVSSWDFVAGLAEGVWGETWTESFAGWWRLLKATRA</sequence>
<evidence type="ECO:0000256" key="4">
    <source>
        <dbReference type="RuleBase" id="RU003345"/>
    </source>
</evidence>
<dbReference type="Gene3D" id="3.40.605.10">
    <property type="entry name" value="Aldehyde Dehydrogenase, Chain A, domain 1"/>
    <property type="match status" value="1"/>
</dbReference>
<dbReference type="InterPro" id="IPR029510">
    <property type="entry name" value="Ald_DH_CS_GLU"/>
</dbReference>
<evidence type="ECO:0000256" key="3">
    <source>
        <dbReference type="PROSITE-ProRule" id="PRU10007"/>
    </source>
</evidence>
<feature type="active site" evidence="3">
    <location>
        <position position="319"/>
    </location>
</feature>
<reference evidence="7 8" key="1">
    <citation type="journal article" date="2016" name="Mol. Biol. Evol.">
        <title>Comparative Genomics of Early-Diverging Mushroom-Forming Fungi Provides Insights into the Origins of Lignocellulose Decay Capabilities.</title>
        <authorList>
            <person name="Nagy L.G."/>
            <person name="Riley R."/>
            <person name="Tritt A."/>
            <person name="Adam C."/>
            <person name="Daum C."/>
            <person name="Floudas D."/>
            <person name="Sun H."/>
            <person name="Yadav J.S."/>
            <person name="Pangilinan J."/>
            <person name="Larsson K.H."/>
            <person name="Matsuura K."/>
            <person name="Barry K."/>
            <person name="Labutti K."/>
            <person name="Kuo R."/>
            <person name="Ohm R.A."/>
            <person name="Bhattacharya S.S."/>
            <person name="Shirouzu T."/>
            <person name="Yoshinaga Y."/>
            <person name="Martin F.M."/>
            <person name="Grigoriev I.V."/>
            <person name="Hibbett D.S."/>
        </authorList>
    </citation>
    <scope>NUCLEOTIDE SEQUENCE [LARGE SCALE GENOMIC DNA]</scope>
    <source>
        <strain evidence="7 8">HHB12733</strain>
    </source>
</reference>
<evidence type="ECO:0000256" key="5">
    <source>
        <dbReference type="SAM" id="Phobius"/>
    </source>
</evidence>
<keyword evidence="5" id="KW-1133">Transmembrane helix</keyword>
<dbReference type="Proteomes" id="UP000076842">
    <property type="component" value="Unassembled WGS sequence"/>
</dbReference>
<protein>
    <submittedName>
        <fullName evidence="7">Aldedh-domain-containing protein</fullName>
    </submittedName>
</protein>
<dbReference type="SUPFAM" id="SSF53720">
    <property type="entry name" value="ALDH-like"/>
    <property type="match status" value="1"/>
</dbReference>
<feature type="transmembrane region" description="Helical" evidence="5">
    <location>
        <begin position="12"/>
        <end position="29"/>
    </location>
</feature>
<dbReference type="InterPro" id="IPR016160">
    <property type="entry name" value="Ald_DH_CS_CYS"/>
</dbReference>
<proteinExistence type="inferred from homology"/>
<keyword evidence="8" id="KW-1185">Reference proteome</keyword>
<dbReference type="InParanoid" id="A0A165EFT5"/>
<dbReference type="InterPro" id="IPR015590">
    <property type="entry name" value="Aldehyde_DH_dom"/>
</dbReference>
<keyword evidence="2 4" id="KW-0560">Oxidoreductase</keyword>
<dbReference type="FunCoup" id="A0A165EFT5">
    <property type="interactions" value="49"/>
</dbReference>
<dbReference type="PANTHER" id="PTHR11699">
    <property type="entry name" value="ALDEHYDE DEHYDROGENASE-RELATED"/>
    <property type="match status" value="1"/>
</dbReference>
<dbReference type="PROSITE" id="PS00070">
    <property type="entry name" value="ALDEHYDE_DEHYDR_CYS"/>
    <property type="match status" value="1"/>
</dbReference>
<accession>A0A165EFT5</accession>
<evidence type="ECO:0000256" key="2">
    <source>
        <dbReference type="ARBA" id="ARBA00023002"/>
    </source>
</evidence>
<dbReference type="Pfam" id="PF00171">
    <property type="entry name" value="Aldedh"/>
    <property type="match status" value="1"/>
</dbReference>
<organism evidence="7 8">
    <name type="scientific">Calocera cornea HHB12733</name>
    <dbReference type="NCBI Taxonomy" id="1353952"/>
    <lineage>
        <taxon>Eukaryota</taxon>
        <taxon>Fungi</taxon>
        <taxon>Dikarya</taxon>
        <taxon>Basidiomycota</taxon>
        <taxon>Agaricomycotina</taxon>
        <taxon>Dacrymycetes</taxon>
        <taxon>Dacrymycetales</taxon>
        <taxon>Dacrymycetaceae</taxon>
        <taxon>Calocera</taxon>
    </lineage>
</organism>
<keyword evidence="5" id="KW-0812">Transmembrane</keyword>
<feature type="domain" description="Aldehyde dehydrogenase" evidence="6">
    <location>
        <begin position="83"/>
        <end position="556"/>
    </location>
</feature>
<dbReference type="PROSITE" id="PS00687">
    <property type="entry name" value="ALDEHYDE_DEHYDR_GLU"/>
    <property type="match status" value="1"/>
</dbReference>
<dbReference type="InterPro" id="IPR016161">
    <property type="entry name" value="Ald_DH/histidinol_DH"/>
</dbReference>
<evidence type="ECO:0000256" key="1">
    <source>
        <dbReference type="ARBA" id="ARBA00009986"/>
    </source>
</evidence>
<dbReference type="GO" id="GO:0016620">
    <property type="term" value="F:oxidoreductase activity, acting on the aldehyde or oxo group of donors, NAD or NADP as acceptor"/>
    <property type="evidence" value="ECO:0007669"/>
    <property type="project" value="InterPro"/>
</dbReference>
<comment type="similarity">
    <text evidence="1 4">Belongs to the aldehyde dehydrogenase family.</text>
</comment>
<dbReference type="InterPro" id="IPR016163">
    <property type="entry name" value="Ald_DH_C"/>
</dbReference>
<dbReference type="EMBL" id="KV424007">
    <property type="protein sequence ID" value="KZT54780.1"/>
    <property type="molecule type" value="Genomic_DNA"/>
</dbReference>
<dbReference type="STRING" id="1353952.A0A165EFT5"/>
<name>A0A165EFT5_9BASI</name>
<dbReference type="InterPro" id="IPR016162">
    <property type="entry name" value="Ald_DH_N"/>
</dbReference>
<dbReference type="OrthoDB" id="310895at2759"/>